<comment type="subcellular location">
    <subcellularLocation>
        <location evidence="7">Endomembrane system</location>
        <topology evidence="7">Single-pass type IV membrane protein</topology>
    </subcellularLocation>
</comment>
<evidence type="ECO:0000256" key="8">
    <source>
        <dbReference type="PROSITE-ProRule" id="PRU00290"/>
    </source>
</evidence>
<dbReference type="Pfam" id="PF13774">
    <property type="entry name" value="Longin"/>
    <property type="match status" value="1"/>
</dbReference>
<gene>
    <name evidence="14" type="ORF">CDCA_CDCA12G3434</name>
</gene>
<feature type="transmembrane region" description="Helical" evidence="11">
    <location>
        <begin position="248"/>
        <end position="271"/>
    </location>
</feature>
<dbReference type="PROSITE" id="PS50892">
    <property type="entry name" value="V_SNARE"/>
    <property type="match status" value="1"/>
</dbReference>
<dbReference type="PANTHER" id="PTHR21136:SF168">
    <property type="entry name" value="VESICLE-ASSOCIATED MEMBRANE PROTEIN 9"/>
    <property type="match status" value="1"/>
</dbReference>
<protein>
    <submittedName>
        <fullName evidence="14">Uncharacterized protein</fullName>
    </submittedName>
</protein>
<dbReference type="PROSITE" id="PS50859">
    <property type="entry name" value="LONGIN"/>
    <property type="match status" value="1"/>
</dbReference>
<keyword evidence="15" id="KW-1185">Reference proteome</keyword>
<evidence type="ECO:0000256" key="5">
    <source>
        <dbReference type="ARBA" id="ARBA00022989"/>
    </source>
</evidence>
<evidence type="ECO:0000256" key="4">
    <source>
        <dbReference type="ARBA" id="ARBA00022927"/>
    </source>
</evidence>
<feature type="coiled-coil region" evidence="9">
    <location>
        <begin position="205"/>
        <end position="235"/>
    </location>
</feature>
<dbReference type="InterPro" id="IPR001388">
    <property type="entry name" value="Synaptobrevin-like"/>
</dbReference>
<dbReference type="PANTHER" id="PTHR21136">
    <property type="entry name" value="SNARE PROTEINS"/>
    <property type="match status" value="1"/>
</dbReference>
<dbReference type="Pfam" id="PF00957">
    <property type="entry name" value="Synaptobrevin"/>
    <property type="match status" value="1"/>
</dbReference>
<keyword evidence="8 9" id="KW-0175">Coiled coil</keyword>
<reference evidence="14 15" key="1">
    <citation type="submission" date="2022-07" db="EMBL/GenBank/DDBJ databases">
        <title>Genome-wide signatures of adaptation to extreme environments.</title>
        <authorList>
            <person name="Cho C.H."/>
            <person name="Yoon H.S."/>
        </authorList>
    </citation>
    <scope>NUCLEOTIDE SEQUENCE [LARGE SCALE GENOMIC DNA]</scope>
    <source>
        <strain evidence="14 15">DBV 063 E5</strain>
    </source>
</reference>
<dbReference type="GO" id="GO:0015031">
    <property type="term" value="P:protein transport"/>
    <property type="evidence" value="ECO:0007669"/>
    <property type="project" value="UniProtKB-KW"/>
</dbReference>
<dbReference type="InterPro" id="IPR010908">
    <property type="entry name" value="Longin_dom"/>
</dbReference>
<proteinExistence type="inferred from homology"/>
<feature type="domain" description="V-SNARE coiled-coil homology" evidence="13">
    <location>
        <begin position="186"/>
        <end position="246"/>
    </location>
</feature>
<keyword evidence="4" id="KW-0653">Protein transport</keyword>
<evidence type="ECO:0000259" key="12">
    <source>
        <dbReference type="PROSITE" id="PS50859"/>
    </source>
</evidence>
<dbReference type="CDD" id="cd14824">
    <property type="entry name" value="Longin"/>
    <property type="match status" value="1"/>
</dbReference>
<accession>A0AAV9IZB2</accession>
<feature type="domain" description="Longin" evidence="12">
    <location>
        <begin position="50"/>
        <end position="173"/>
    </location>
</feature>
<keyword evidence="5 11" id="KW-1133">Transmembrane helix</keyword>
<dbReference type="SMART" id="SM01270">
    <property type="entry name" value="Longin"/>
    <property type="match status" value="1"/>
</dbReference>
<dbReference type="EMBL" id="JANCYW010000012">
    <property type="protein sequence ID" value="KAK4537409.1"/>
    <property type="molecule type" value="Genomic_DNA"/>
</dbReference>
<organism evidence="14 15">
    <name type="scientific">Cyanidium caldarium</name>
    <name type="common">Red alga</name>
    <dbReference type="NCBI Taxonomy" id="2771"/>
    <lineage>
        <taxon>Eukaryota</taxon>
        <taxon>Rhodophyta</taxon>
        <taxon>Bangiophyceae</taxon>
        <taxon>Cyanidiales</taxon>
        <taxon>Cyanidiaceae</taxon>
        <taxon>Cyanidium</taxon>
    </lineage>
</organism>
<evidence type="ECO:0000256" key="3">
    <source>
        <dbReference type="ARBA" id="ARBA00022692"/>
    </source>
</evidence>
<evidence type="ECO:0000259" key="13">
    <source>
        <dbReference type="PROSITE" id="PS50892"/>
    </source>
</evidence>
<feature type="region of interest" description="Disordered" evidence="10">
    <location>
        <begin position="1"/>
        <end position="41"/>
    </location>
</feature>
<comment type="caution">
    <text evidence="14">The sequence shown here is derived from an EMBL/GenBank/DDBJ whole genome shotgun (WGS) entry which is preliminary data.</text>
</comment>
<dbReference type="GO" id="GO:0016020">
    <property type="term" value="C:membrane"/>
    <property type="evidence" value="ECO:0007669"/>
    <property type="project" value="InterPro"/>
</dbReference>
<keyword evidence="3 11" id="KW-0812">Transmembrane</keyword>
<dbReference type="Gene3D" id="1.20.5.110">
    <property type="match status" value="1"/>
</dbReference>
<keyword evidence="2" id="KW-0813">Transport</keyword>
<sequence length="279" mass="30870">MSADLESGAAAKEADLRASRPTQNGGSATDAHSPPENPPAKQDAWGGKILFATIAYGALRLVTYLDKQAVATAELSDSKLPFENIADRILAKTPNSADIKSFYETDELSFNFQVYHGVTYLCVCLRDYPRRLVFDYLRQVQLKFEERFSSADELAVRKANRVDELNSAFRGTLKAITRAYSTRKDKIAQVQGEVEEVSAMMRRNIEDTLERGERLDNLVEQAEDLRGTASAFSRQSRSLKQRMCQKQAAAATCVIILVLLIIVGVVLAVVLSTRNRGSG</sequence>
<dbReference type="SUPFAM" id="SSF58038">
    <property type="entry name" value="SNARE fusion complex"/>
    <property type="match status" value="1"/>
</dbReference>
<dbReference type="AlphaFoldDB" id="A0AAV9IZB2"/>
<dbReference type="GO" id="GO:0005737">
    <property type="term" value="C:cytoplasm"/>
    <property type="evidence" value="ECO:0007669"/>
    <property type="project" value="UniProtKB-ARBA"/>
</dbReference>
<evidence type="ECO:0000313" key="15">
    <source>
        <dbReference type="Proteomes" id="UP001301350"/>
    </source>
</evidence>
<evidence type="ECO:0000256" key="7">
    <source>
        <dbReference type="ARBA" id="ARBA00046280"/>
    </source>
</evidence>
<evidence type="ECO:0000256" key="11">
    <source>
        <dbReference type="SAM" id="Phobius"/>
    </source>
</evidence>
<evidence type="ECO:0000256" key="9">
    <source>
        <dbReference type="SAM" id="Coils"/>
    </source>
</evidence>
<dbReference type="InterPro" id="IPR011012">
    <property type="entry name" value="Longin-like_dom_sf"/>
</dbReference>
<dbReference type="InterPro" id="IPR051097">
    <property type="entry name" value="Synaptobrevin-like_transport"/>
</dbReference>
<evidence type="ECO:0000313" key="14">
    <source>
        <dbReference type="EMBL" id="KAK4537409.1"/>
    </source>
</evidence>
<comment type="similarity">
    <text evidence="1">Belongs to the synaptobrevin family.</text>
</comment>
<dbReference type="PRINTS" id="PR00219">
    <property type="entry name" value="SYNAPTOBREVN"/>
</dbReference>
<dbReference type="CDD" id="cd15843">
    <property type="entry name" value="R-SNARE"/>
    <property type="match status" value="1"/>
</dbReference>
<evidence type="ECO:0000256" key="10">
    <source>
        <dbReference type="SAM" id="MobiDB-lite"/>
    </source>
</evidence>
<dbReference type="SUPFAM" id="SSF64356">
    <property type="entry name" value="SNARE-like"/>
    <property type="match status" value="1"/>
</dbReference>
<dbReference type="GO" id="GO:0016192">
    <property type="term" value="P:vesicle-mediated transport"/>
    <property type="evidence" value="ECO:0007669"/>
    <property type="project" value="InterPro"/>
</dbReference>
<dbReference type="GO" id="GO:0012505">
    <property type="term" value="C:endomembrane system"/>
    <property type="evidence" value="ECO:0007669"/>
    <property type="project" value="UniProtKB-SubCell"/>
</dbReference>
<dbReference type="Gene3D" id="3.30.450.50">
    <property type="entry name" value="Longin domain"/>
    <property type="match status" value="1"/>
</dbReference>
<keyword evidence="6 11" id="KW-0472">Membrane</keyword>
<evidence type="ECO:0000256" key="6">
    <source>
        <dbReference type="ARBA" id="ARBA00023136"/>
    </source>
</evidence>
<evidence type="ECO:0000256" key="1">
    <source>
        <dbReference type="ARBA" id="ARBA00008025"/>
    </source>
</evidence>
<dbReference type="Proteomes" id="UP001301350">
    <property type="component" value="Unassembled WGS sequence"/>
</dbReference>
<name>A0AAV9IZB2_CYACA</name>
<evidence type="ECO:0000256" key="2">
    <source>
        <dbReference type="ARBA" id="ARBA00022448"/>
    </source>
</evidence>
<dbReference type="InterPro" id="IPR042855">
    <property type="entry name" value="V_SNARE_CC"/>
</dbReference>